<dbReference type="CDD" id="cd12381">
    <property type="entry name" value="RRM4_I_PABPs"/>
    <property type="match status" value="1"/>
</dbReference>
<dbReference type="InterPro" id="IPR000719">
    <property type="entry name" value="Prot_kinase_dom"/>
</dbReference>
<name>A0ABQ7GMI5_DUNSA</name>
<organism evidence="5 6">
    <name type="scientific">Dunaliella salina</name>
    <name type="common">Green alga</name>
    <name type="synonym">Protococcus salinus</name>
    <dbReference type="NCBI Taxonomy" id="3046"/>
    <lineage>
        <taxon>Eukaryota</taxon>
        <taxon>Viridiplantae</taxon>
        <taxon>Chlorophyta</taxon>
        <taxon>core chlorophytes</taxon>
        <taxon>Chlorophyceae</taxon>
        <taxon>CS clade</taxon>
        <taxon>Chlamydomonadales</taxon>
        <taxon>Dunaliellaceae</taxon>
        <taxon>Dunaliella</taxon>
    </lineage>
</organism>
<dbReference type="PROSITE" id="PS50011">
    <property type="entry name" value="PROTEIN_KINASE_DOM"/>
    <property type="match status" value="1"/>
</dbReference>
<feature type="region of interest" description="Disordered" evidence="2">
    <location>
        <begin position="467"/>
        <end position="496"/>
    </location>
</feature>
<evidence type="ECO:0000313" key="5">
    <source>
        <dbReference type="EMBL" id="KAF5835828.1"/>
    </source>
</evidence>
<dbReference type="InterPro" id="IPR051681">
    <property type="entry name" value="Ser/Thr_Kinases-Pseudokinases"/>
</dbReference>
<reference evidence="5" key="1">
    <citation type="submission" date="2017-08" db="EMBL/GenBank/DDBJ databases">
        <authorList>
            <person name="Polle J.E."/>
            <person name="Barry K."/>
            <person name="Cushman J."/>
            <person name="Schmutz J."/>
            <person name="Tran D."/>
            <person name="Hathwaick L.T."/>
            <person name="Yim W.C."/>
            <person name="Jenkins J."/>
            <person name="Mckie-Krisberg Z.M."/>
            <person name="Prochnik S."/>
            <person name="Lindquist E."/>
            <person name="Dockter R.B."/>
            <person name="Adam C."/>
            <person name="Molina H."/>
            <person name="Bunkerborg J."/>
            <person name="Jin E."/>
            <person name="Buchheim M."/>
            <person name="Magnuson J."/>
        </authorList>
    </citation>
    <scope>NUCLEOTIDE SEQUENCE</scope>
    <source>
        <strain evidence="5">CCAP 19/18</strain>
    </source>
</reference>
<dbReference type="InterPro" id="IPR016024">
    <property type="entry name" value="ARM-type_fold"/>
</dbReference>
<proteinExistence type="predicted"/>
<dbReference type="Gene3D" id="3.30.70.330">
    <property type="match status" value="1"/>
</dbReference>
<dbReference type="SMART" id="SM00220">
    <property type="entry name" value="S_TKc"/>
    <property type="match status" value="1"/>
</dbReference>
<feature type="domain" description="RRM" evidence="4">
    <location>
        <begin position="519"/>
        <end position="597"/>
    </location>
</feature>
<evidence type="ECO:0000259" key="3">
    <source>
        <dbReference type="PROSITE" id="PS50011"/>
    </source>
</evidence>
<feature type="region of interest" description="Disordered" evidence="2">
    <location>
        <begin position="321"/>
        <end position="359"/>
    </location>
</feature>
<dbReference type="SUPFAM" id="SSF48371">
    <property type="entry name" value="ARM repeat"/>
    <property type="match status" value="1"/>
</dbReference>
<protein>
    <submittedName>
        <fullName evidence="5">Kinase-like domain-containing protein</fullName>
    </submittedName>
</protein>
<evidence type="ECO:0000259" key="4">
    <source>
        <dbReference type="PROSITE" id="PS50102"/>
    </source>
</evidence>
<dbReference type="CDD" id="cd14014">
    <property type="entry name" value="STKc_PknB_like"/>
    <property type="match status" value="1"/>
</dbReference>
<dbReference type="SMART" id="SM00360">
    <property type="entry name" value="RRM"/>
    <property type="match status" value="1"/>
</dbReference>
<dbReference type="Gene3D" id="3.30.200.20">
    <property type="entry name" value="Phosphorylase Kinase, domain 1"/>
    <property type="match status" value="1"/>
</dbReference>
<feature type="compositionally biased region" description="Polar residues" evidence="2">
    <location>
        <begin position="735"/>
        <end position="748"/>
    </location>
</feature>
<comment type="caution">
    <text evidence="5">The sequence shown here is derived from an EMBL/GenBank/DDBJ whole genome shotgun (WGS) entry which is preliminary data.</text>
</comment>
<dbReference type="PANTHER" id="PTHR44329">
    <property type="entry name" value="SERINE/THREONINE-PROTEIN KINASE TNNI3K-RELATED"/>
    <property type="match status" value="1"/>
</dbReference>
<feature type="compositionally biased region" description="Low complexity" evidence="2">
    <location>
        <begin position="487"/>
        <end position="496"/>
    </location>
</feature>
<dbReference type="SUPFAM" id="SSF56112">
    <property type="entry name" value="Protein kinase-like (PK-like)"/>
    <property type="match status" value="1"/>
</dbReference>
<feature type="compositionally biased region" description="Basic and acidic residues" evidence="2">
    <location>
        <begin position="750"/>
        <end position="762"/>
    </location>
</feature>
<dbReference type="InterPro" id="IPR012677">
    <property type="entry name" value="Nucleotide-bd_a/b_plait_sf"/>
</dbReference>
<dbReference type="InterPro" id="IPR011009">
    <property type="entry name" value="Kinase-like_dom_sf"/>
</dbReference>
<accession>A0ABQ7GMI5</accession>
<dbReference type="Proteomes" id="UP000815325">
    <property type="component" value="Unassembled WGS sequence"/>
</dbReference>
<evidence type="ECO:0000256" key="1">
    <source>
        <dbReference type="PROSITE-ProRule" id="PRU00176"/>
    </source>
</evidence>
<evidence type="ECO:0000256" key="2">
    <source>
        <dbReference type="SAM" id="MobiDB-lite"/>
    </source>
</evidence>
<dbReference type="SUPFAM" id="SSF54928">
    <property type="entry name" value="RNA-binding domain, RBD"/>
    <property type="match status" value="1"/>
</dbReference>
<dbReference type="Pfam" id="PF02854">
    <property type="entry name" value="MIF4G"/>
    <property type="match status" value="1"/>
</dbReference>
<feature type="compositionally biased region" description="Pro residues" evidence="2">
    <location>
        <begin position="471"/>
        <end position="481"/>
    </location>
</feature>
<dbReference type="Gene3D" id="1.25.40.180">
    <property type="match status" value="1"/>
</dbReference>
<evidence type="ECO:0000313" key="6">
    <source>
        <dbReference type="Proteomes" id="UP000815325"/>
    </source>
</evidence>
<gene>
    <name evidence="5" type="ORF">DUNSADRAFT_6815</name>
</gene>
<dbReference type="InterPro" id="IPR003890">
    <property type="entry name" value="MIF4G-like_typ-3"/>
</dbReference>
<dbReference type="Pfam" id="PF00069">
    <property type="entry name" value="Pkinase"/>
    <property type="match status" value="1"/>
</dbReference>
<dbReference type="Pfam" id="PF00076">
    <property type="entry name" value="RRM_1"/>
    <property type="match status" value="1"/>
</dbReference>
<keyword evidence="1" id="KW-0694">RNA-binding</keyword>
<dbReference type="PROSITE" id="PS50102">
    <property type="entry name" value="RRM"/>
    <property type="match status" value="1"/>
</dbReference>
<keyword evidence="6" id="KW-1185">Reference proteome</keyword>
<dbReference type="InterPro" id="IPR000504">
    <property type="entry name" value="RRM_dom"/>
</dbReference>
<feature type="domain" description="Protein kinase" evidence="3">
    <location>
        <begin position="12"/>
        <end position="304"/>
    </location>
</feature>
<sequence length="928" mass="100590">MSKRDFIHPNRVKKEDVLASGGFGIVYVGQLKSAHGENWKKVALKFLAPQRDRNAREREQFMEELQATLETSRWCKHVVQCKGWTKMGAAGSPCLIMIFYEHGTLQQLILENREGMPRDPDDPEDKLPLQIILRISKDVALGLSELHRGGMANEDLKPSNVFLDGEDHAVLADFGLSKFFGCGHEGSMLYTKNVRGTDPFLPPEKLSDDTSRITYSFPADMWSFGILLGQMVTVDMFYPYGRGITWVNVQNQLVKEKKPPSAPSIPEAPGLEQLIQSCLQLDPARRPTADDAVQALERIEQQVLPSTDTQSRSAFVVAQGQQLPMAQQEGEESMDGCKGAVQGPLSSSGTPSPPESKDLLQSDVQLALCLSADPLPIRHDGAYVGQNLEKGREEAGDAAAAAGQGGAPGREGGEVGREQGAGAGGQAAASTPAAAAAAATPAGPALSTGSELSCTMVQASHAPLAETPAAAAPPPPPPPLPSGGQVGAPAPAAQQDQLQRYQRDLQQLRQERIAKFQYMNIYIKNLTDEVDDDKLREKFSQFGTITSSIVMKDEHSKKSRGFGFVCYSSPDEAKRAVNQMNRHMFMGKPLYVALAMPEEDRKTQLEQHVQARNQMVQRVAAGMTPGLGGPMGPFPPFPGPMGGRGMGLNSPYSFPPLGMPPRMPGGRDGRGSFPVAAFAHPAKPQPAPPPQEGFGSIIMMGSSQGLQERPGTDVDQADSPQPVPPPQGGFGSIITMGSSEHTMGQSMGDNPKDATVDNPEEKKKRKKKSKQKTFQEILNKVTPDNLEVLTNKFPNPGGGKDIDVRRLLLNKCQEEFENGTQAMESIAQREAQGGSMDKEQEEDMEVEKKEEHAAARAAADKELIARRRMLGNIQFIGFLYKNQLISEGILHTCITQLLKEDKNPQPEDVEYLCKLMSTVGGQAPACFA</sequence>
<feature type="region of interest" description="Disordered" evidence="2">
    <location>
        <begin position="704"/>
        <end position="773"/>
    </location>
</feature>
<dbReference type="Gene3D" id="1.10.510.10">
    <property type="entry name" value="Transferase(Phosphotransferase) domain 1"/>
    <property type="match status" value="1"/>
</dbReference>
<dbReference type="InterPro" id="IPR035979">
    <property type="entry name" value="RBD_domain_sf"/>
</dbReference>
<feature type="region of interest" description="Disordered" evidence="2">
    <location>
        <begin position="828"/>
        <end position="848"/>
    </location>
</feature>
<dbReference type="EMBL" id="MU069686">
    <property type="protein sequence ID" value="KAF5835828.1"/>
    <property type="molecule type" value="Genomic_DNA"/>
</dbReference>
<feature type="region of interest" description="Disordered" evidence="2">
    <location>
        <begin position="394"/>
        <end position="428"/>
    </location>
</feature>